<dbReference type="SMART" id="SM00674">
    <property type="entry name" value="CENPB"/>
    <property type="match status" value="1"/>
</dbReference>
<dbReference type="PROSITE" id="PS51253">
    <property type="entry name" value="HTH_CENPB"/>
    <property type="match status" value="1"/>
</dbReference>
<feature type="transmembrane region" description="Helical" evidence="9">
    <location>
        <begin position="566"/>
        <end position="585"/>
    </location>
</feature>
<gene>
    <name evidence="11" type="ORF">GQ26_0500010</name>
</gene>
<evidence type="ECO:0000256" key="7">
    <source>
        <dbReference type="ARBA" id="ARBA00023136"/>
    </source>
</evidence>
<comment type="subcellular location">
    <subcellularLocation>
        <location evidence="1">Membrane</location>
        <topology evidence="1">Multi-pass membrane protein</topology>
    </subcellularLocation>
</comment>
<evidence type="ECO:0000256" key="1">
    <source>
        <dbReference type="ARBA" id="ARBA00004141"/>
    </source>
</evidence>
<feature type="region of interest" description="Disordered" evidence="8">
    <location>
        <begin position="633"/>
        <end position="653"/>
    </location>
</feature>
<evidence type="ECO:0000256" key="3">
    <source>
        <dbReference type="ARBA" id="ARBA00022679"/>
    </source>
</evidence>
<dbReference type="GO" id="GO:0016020">
    <property type="term" value="C:membrane"/>
    <property type="evidence" value="ECO:0007669"/>
    <property type="project" value="UniProtKB-SubCell"/>
</dbReference>
<dbReference type="EMBL" id="JPOX01000050">
    <property type="protein sequence ID" value="KFX42001.1"/>
    <property type="molecule type" value="Genomic_DNA"/>
</dbReference>
<name>A0A093V5N8_TALMA</name>
<dbReference type="AlphaFoldDB" id="A0A093V5N8"/>
<dbReference type="InterPro" id="IPR050321">
    <property type="entry name" value="Glycosyltr_2/OpgH_subfam"/>
</dbReference>
<keyword evidence="3" id="KW-0808">Transferase</keyword>
<evidence type="ECO:0000259" key="10">
    <source>
        <dbReference type="PROSITE" id="PS51253"/>
    </source>
</evidence>
<dbReference type="HOGENOM" id="CLU_310498_0_0_1"/>
<reference evidence="11" key="1">
    <citation type="journal article" date="2014" name="PLoS Genet.">
        <title>Signature Gene Expression Reveals Novel Clues to the Molecular Mechanisms of Dimorphic Transition in Penicillium marneffei.</title>
        <authorList>
            <person name="Yang E."/>
            <person name="Wang G."/>
            <person name="Cai J."/>
            <person name="Woo P.C."/>
            <person name="Lau S.K."/>
            <person name="Yuen K.-Y."/>
            <person name="Chow W.-N."/>
            <person name="Lin X."/>
        </authorList>
    </citation>
    <scope>NUCLEOTIDE SEQUENCE [LARGE SCALE GENOMIC DNA]</scope>
    <source>
        <strain evidence="11">PM1</strain>
    </source>
</reference>
<proteinExistence type="predicted"/>
<keyword evidence="6" id="KW-0238">DNA-binding</keyword>
<feature type="transmembrane region" description="Helical" evidence="9">
    <location>
        <begin position="132"/>
        <end position="152"/>
    </location>
</feature>
<evidence type="ECO:0000256" key="2">
    <source>
        <dbReference type="ARBA" id="ARBA00022676"/>
    </source>
</evidence>
<evidence type="ECO:0000256" key="8">
    <source>
        <dbReference type="SAM" id="MobiDB-lite"/>
    </source>
</evidence>
<feature type="region of interest" description="Disordered" evidence="8">
    <location>
        <begin position="34"/>
        <end position="69"/>
    </location>
</feature>
<keyword evidence="4 9" id="KW-0812">Transmembrane</keyword>
<evidence type="ECO:0000256" key="9">
    <source>
        <dbReference type="SAM" id="Phobius"/>
    </source>
</evidence>
<dbReference type="CDD" id="cd06421">
    <property type="entry name" value="CESA_CelA_like"/>
    <property type="match status" value="1"/>
</dbReference>
<dbReference type="eggNOG" id="KOG0725">
    <property type="taxonomic scope" value="Eukaryota"/>
</dbReference>
<dbReference type="GO" id="GO:0003677">
    <property type="term" value="F:DNA binding"/>
    <property type="evidence" value="ECO:0007669"/>
    <property type="project" value="UniProtKB-KW"/>
</dbReference>
<keyword evidence="5 9" id="KW-1133">Transmembrane helix</keyword>
<dbReference type="InterPro" id="IPR029044">
    <property type="entry name" value="Nucleotide-diphossugar_trans"/>
</dbReference>
<feature type="compositionally biased region" description="Basic and acidic residues" evidence="8">
    <location>
        <begin position="36"/>
        <end position="45"/>
    </location>
</feature>
<feature type="domain" description="HTH CENPB-type" evidence="10">
    <location>
        <begin position="743"/>
        <end position="808"/>
    </location>
</feature>
<dbReference type="SUPFAM" id="SSF53448">
    <property type="entry name" value="Nucleotide-diphospho-sugar transferases"/>
    <property type="match status" value="1"/>
</dbReference>
<evidence type="ECO:0000313" key="11">
    <source>
        <dbReference type="EMBL" id="KFX42001.1"/>
    </source>
</evidence>
<dbReference type="Pfam" id="PF03221">
    <property type="entry name" value="HTH_Tnp_Tc5"/>
    <property type="match status" value="1"/>
</dbReference>
<keyword evidence="2" id="KW-0328">Glycosyltransferase</keyword>
<comment type="caution">
    <text evidence="11">The sequence shown here is derived from an EMBL/GenBank/DDBJ whole genome shotgun (WGS) entry which is preliminary data.</text>
</comment>
<feature type="compositionally biased region" description="Polar residues" evidence="8">
    <location>
        <begin position="46"/>
        <end position="64"/>
    </location>
</feature>
<feature type="transmembrane region" description="Helical" evidence="9">
    <location>
        <begin position="96"/>
        <end position="120"/>
    </location>
</feature>
<dbReference type="eggNOG" id="KOG3105">
    <property type="taxonomic scope" value="Eukaryota"/>
</dbReference>
<keyword evidence="7 9" id="KW-0472">Membrane</keyword>
<feature type="non-terminal residue" evidence="11">
    <location>
        <position position="948"/>
    </location>
</feature>
<feature type="compositionally biased region" description="Basic and acidic residues" evidence="8">
    <location>
        <begin position="643"/>
        <end position="653"/>
    </location>
</feature>
<accession>A0A093V5N8</accession>
<dbReference type="Pfam" id="PF00535">
    <property type="entry name" value="Glycos_transf_2"/>
    <property type="match status" value="1"/>
</dbReference>
<evidence type="ECO:0000256" key="5">
    <source>
        <dbReference type="ARBA" id="ARBA00022989"/>
    </source>
</evidence>
<dbReference type="Gene3D" id="3.90.550.10">
    <property type="entry name" value="Spore Coat Polysaccharide Biosynthesis Protein SpsA, Chain A"/>
    <property type="match status" value="1"/>
</dbReference>
<protein>
    <submittedName>
        <fullName evidence="11">Cellulose synthase catalytic subunit [UDP-forming]</fullName>
    </submittedName>
</protein>
<evidence type="ECO:0000256" key="6">
    <source>
        <dbReference type="ARBA" id="ARBA00023125"/>
    </source>
</evidence>
<dbReference type="PANTHER" id="PTHR43867:SF2">
    <property type="entry name" value="CELLULOSE SYNTHASE CATALYTIC SUBUNIT A [UDP-FORMING]"/>
    <property type="match status" value="1"/>
</dbReference>
<dbReference type="InterPro" id="IPR006600">
    <property type="entry name" value="HTH_CenpB_DNA-bd_dom"/>
</dbReference>
<sequence>MTVTSSTLTSYISYERLRRRDRKLKSVSYTSPLHTSSKEHYHDQSTFDGSSLSPAMRKQNGSSSEEPESWNIRELTTNEDNDSLFIEKWKIPFMQLWGSFSLLTSLVDVYMTFLVGTILLDLVKERSVDLTLAITILAFILGIGALAEKFLWSYLQLFAIWGEWAKCLRLVGDNVPLVDIIVPCCNEPLDVLRDTILGVLAIDYPHNKYRVVVADDGACSALQDWIATLKCQRLYYHARKKPAIPDFKAGNLNQAIDFMEGFPGGPAEYIASLDADMIPEKRWLRAVMPHMVLDSRMGMSYYHTPHNDLLIQDGRSCWNVDSVYRNLADFGLNSGSGFVLRREAILEIGGFPAPSLLEDTYSSVLMMSKGWRTKYLSEALQYGLVPESYLASVKQFRVEGVQLAMHFKYYLLQRYSGALSMKQRIFGLLMGWGSLYKPFLQVLSMVGIPCQVMFIGTPLIFRDASTTILLIRLQCISQILGWLSYQHRTIMSDYRAMNRDDCVNYYIAPYYAWALLRSFFLPQWLGGAETVFTASGSIKSHINERNPQRRAPLVARARFMLFDLNIIFHLCIFLSTLLALVWAIWKVYSKAGIGNLSYELTRDVAWSIPSATRVVFSTAIPIQYMLAPPDCSPRDEAMDERDEAGARYPKESSRDYQSTSHWHFGLTEACDLGLVSSMKSRKIANNSKRDISTNMASYELALEALRSLKPDEKPNISLVARTYGVNQSNLSKRFRGVTGSKEAQYNNQRLLSKEQSRTLIKWINQLTERGLPPTNSMLENFAREISGKEPGKNWASRWLKAHSDKVISRYSKGLDSDRKKADSAYKYTLYFELIGRKIEQYNLTPDQIYNMDEKGFMLGVSTKERRIFTRRKYEQGGYKQHLQDGNREWITTIGCICANGTAISPALIYMAKSGNLQDSWLQDFDAEQHRCFFATSESGWTNNEVGFA</sequence>
<organism evidence="11">
    <name type="scientific">Talaromyces marneffei PM1</name>
    <dbReference type="NCBI Taxonomy" id="1077442"/>
    <lineage>
        <taxon>Eukaryota</taxon>
        <taxon>Fungi</taxon>
        <taxon>Dikarya</taxon>
        <taxon>Ascomycota</taxon>
        <taxon>Pezizomycotina</taxon>
        <taxon>Eurotiomycetes</taxon>
        <taxon>Eurotiomycetidae</taxon>
        <taxon>Eurotiales</taxon>
        <taxon>Trichocomaceae</taxon>
        <taxon>Talaromyces</taxon>
        <taxon>Talaromyces sect. Talaromyces</taxon>
    </lineage>
</organism>
<evidence type="ECO:0000256" key="4">
    <source>
        <dbReference type="ARBA" id="ARBA00022692"/>
    </source>
</evidence>
<dbReference type="PANTHER" id="PTHR43867">
    <property type="entry name" value="CELLULOSE SYNTHASE CATALYTIC SUBUNIT A [UDP-FORMING]"/>
    <property type="match status" value="1"/>
</dbReference>
<dbReference type="GO" id="GO:0016757">
    <property type="term" value="F:glycosyltransferase activity"/>
    <property type="evidence" value="ECO:0007669"/>
    <property type="project" value="UniProtKB-KW"/>
</dbReference>
<dbReference type="InterPro" id="IPR001173">
    <property type="entry name" value="Glyco_trans_2-like"/>
</dbReference>
<dbReference type="Pfam" id="PF13632">
    <property type="entry name" value="Glyco_trans_2_3"/>
    <property type="match status" value="1"/>
</dbReference>